<reference evidence="2" key="1">
    <citation type="journal article" date="2023" name="Front. Plant Sci.">
        <title>Chromosomal-level genome assembly of Melastoma candidum provides insights into trichome evolution.</title>
        <authorList>
            <person name="Zhong Y."/>
            <person name="Wu W."/>
            <person name="Sun C."/>
            <person name="Zou P."/>
            <person name="Liu Y."/>
            <person name="Dai S."/>
            <person name="Zhou R."/>
        </authorList>
    </citation>
    <scope>NUCLEOTIDE SEQUENCE [LARGE SCALE GENOMIC DNA]</scope>
</reference>
<evidence type="ECO:0000313" key="2">
    <source>
        <dbReference type="Proteomes" id="UP001057402"/>
    </source>
</evidence>
<comment type="caution">
    <text evidence="1">The sequence shown here is derived from an EMBL/GenBank/DDBJ whole genome shotgun (WGS) entry which is preliminary data.</text>
</comment>
<organism evidence="1 2">
    <name type="scientific">Melastoma candidum</name>
    <dbReference type="NCBI Taxonomy" id="119954"/>
    <lineage>
        <taxon>Eukaryota</taxon>
        <taxon>Viridiplantae</taxon>
        <taxon>Streptophyta</taxon>
        <taxon>Embryophyta</taxon>
        <taxon>Tracheophyta</taxon>
        <taxon>Spermatophyta</taxon>
        <taxon>Magnoliopsida</taxon>
        <taxon>eudicotyledons</taxon>
        <taxon>Gunneridae</taxon>
        <taxon>Pentapetalae</taxon>
        <taxon>rosids</taxon>
        <taxon>malvids</taxon>
        <taxon>Myrtales</taxon>
        <taxon>Melastomataceae</taxon>
        <taxon>Melastomatoideae</taxon>
        <taxon>Melastomateae</taxon>
        <taxon>Melastoma</taxon>
    </lineage>
</organism>
<protein>
    <submittedName>
        <fullName evidence="1">Uncharacterized protein</fullName>
    </submittedName>
</protein>
<proteinExistence type="predicted"/>
<name>A0ACB9S3K2_9MYRT</name>
<sequence length="393" mass="44397">MKSNPIKNRDFLHGVCKDSSKIGKNRRSSLFSESYEQSALYTALDYPLTISDIPQVEDLGLVTNETKPVGSRETVREDALDSAKSNCHSSAANHSFLNDSSFLNQSTPGVEDFRPLNLQIAEVGSILSSQIPGFASDSVFASTVMEDYFMLPPLEEVTDEPFGSFHGSFWMKPDKYLQSDSEEMDMVDPISFIRNSLNISYMEANSPPTLLSPKANQKRTTLVLDLDETLVHSTMIPCSDADFSFRIPINKKEETMYVRRRPFLRAFLERVSELFEIILFTASQGSYAKPLLNHLDPEGKFFSRHAFRDSCVLADGIFTKDLKVLGVDLAKVAIVDNIPEVYRWQVNNGIPIKSWYDDPLDTELMSLLPFLEMLVDVDDVRPLIEQKFSRKGQ</sequence>
<evidence type="ECO:0000313" key="1">
    <source>
        <dbReference type="EMBL" id="KAI4385797.1"/>
    </source>
</evidence>
<keyword evidence="2" id="KW-1185">Reference proteome</keyword>
<gene>
    <name evidence="1" type="ORF">MLD38_003790</name>
</gene>
<dbReference type="Proteomes" id="UP001057402">
    <property type="component" value="Chromosome 2"/>
</dbReference>
<dbReference type="EMBL" id="CM042881">
    <property type="protein sequence ID" value="KAI4385797.1"/>
    <property type="molecule type" value="Genomic_DNA"/>
</dbReference>
<accession>A0ACB9S3K2</accession>